<dbReference type="InterPro" id="IPR045445">
    <property type="entry name" value="DUF6502"/>
</dbReference>
<reference evidence="1 2" key="1">
    <citation type="submission" date="2024-04" db="EMBL/GenBank/DDBJ databases">
        <title>Novel species of the genus Ideonella isolated from streams.</title>
        <authorList>
            <person name="Lu H."/>
        </authorList>
    </citation>
    <scope>NUCLEOTIDE SEQUENCE [LARGE SCALE GENOMIC DNA]</scope>
    <source>
        <strain evidence="1 2">DXS29W</strain>
    </source>
</reference>
<keyword evidence="2" id="KW-1185">Reference proteome</keyword>
<gene>
    <name evidence="1" type="ORF">AACH06_17220</name>
</gene>
<proteinExistence type="predicted"/>
<dbReference type="EMBL" id="JBBUTG010000011">
    <property type="protein sequence ID" value="MEK8032564.1"/>
    <property type="molecule type" value="Genomic_DNA"/>
</dbReference>
<sequence>MSDPTESSLPPDQQAVLEAVNALLAPLARLAVARGVHFSEVEERLKTAFVQAAREANPGGLPHRQVSRISTTTGINRREVTRLVNAQLEQPKPRRSLAGEVYAHWLTNPLYRDTAGQPAALPRQGPRPSFEALAREITSDVHPRSLLSEMQRLGYVTLDEVADTVQPVKDALVPRGDLPRALRILGSNVGSHLSGAVENVLGDGHRHLEQAIVASGVPFDAVQAVRQLVAAQWKQSFDTLVPALERLIESGASTEAEGVPPAPAQRVLIGMYSYHQPDPAAPPGEGTP</sequence>
<evidence type="ECO:0000313" key="2">
    <source>
        <dbReference type="Proteomes" id="UP001371218"/>
    </source>
</evidence>
<organism evidence="1 2">
    <name type="scientific">Ideonella lacteola</name>
    <dbReference type="NCBI Taxonomy" id="2984193"/>
    <lineage>
        <taxon>Bacteria</taxon>
        <taxon>Pseudomonadati</taxon>
        <taxon>Pseudomonadota</taxon>
        <taxon>Betaproteobacteria</taxon>
        <taxon>Burkholderiales</taxon>
        <taxon>Sphaerotilaceae</taxon>
        <taxon>Ideonella</taxon>
    </lineage>
</organism>
<dbReference type="Proteomes" id="UP001371218">
    <property type="component" value="Unassembled WGS sequence"/>
</dbReference>
<protein>
    <submittedName>
        <fullName evidence="1">DUF6502 family protein</fullName>
    </submittedName>
</protein>
<name>A0ABU9BTV7_9BURK</name>
<accession>A0ABU9BTV7</accession>
<comment type="caution">
    <text evidence="1">The sequence shown here is derived from an EMBL/GenBank/DDBJ whole genome shotgun (WGS) entry which is preliminary data.</text>
</comment>
<evidence type="ECO:0000313" key="1">
    <source>
        <dbReference type="EMBL" id="MEK8032564.1"/>
    </source>
</evidence>
<dbReference type="Pfam" id="PF20112">
    <property type="entry name" value="DUF6502"/>
    <property type="match status" value="1"/>
</dbReference>
<dbReference type="RefSeq" id="WP_341426987.1">
    <property type="nucleotide sequence ID" value="NZ_JBBUTG010000011.1"/>
</dbReference>